<evidence type="ECO:0000256" key="1">
    <source>
        <dbReference type="ARBA" id="ARBA00006885"/>
    </source>
</evidence>
<dbReference type="InterPro" id="IPR023393">
    <property type="entry name" value="START-like_dom_sf"/>
</dbReference>
<accession>A0A9Q3PDP0</accession>
<dbReference type="Gene3D" id="3.30.530.20">
    <property type="match status" value="1"/>
</dbReference>
<dbReference type="OrthoDB" id="292693at2759"/>
<dbReference type="PANTHER" id="PTHR12901">
    <property type="entry name" value="SPERM PROTEIN HOMOLOG"/>
    <property type="match status" value="1"/>
</dbReference>
<comment type="function">
    <text evidence="3">Required for the function of coenzyme Q in the respiratory chain. May serve as a chaperone or may be involved in the transport of Q6 from its site of synthesis to the catalytic sites of the respiratory complexes.</text>
</comment>
<dbReference type="Pfam" id="PF03364">
    <property type="entry name" value="Polyketide_cyc"/>
    <property type="match status" value="1"/>
</dbReference>
<comment type="subunit">
    <text evidence="2">Interacts with coenzyme Q.</text>
</comment>
<evidence type="ECO:0000256" key="2">
    <source>
        <dbReference type="ARBA" id="ARBA00011814"/>
    </source>
</evidence>
<organism evidence="5 6">
    <name type="scientific">Austropuccinia psidii MF-1</name>
    <dbReference type="NCBI Taxonomy" id="1389203"/>
    <lineage>
        <taxon>Eukaryota</taxon>
        <taxon>Fungi</taxon>
        <taxon>Dikarya</taxon>
        <taxon>Basidiomycota</taxon>
        <taxon>Pucciniomycotina</taxon>
        <taxon>Pucciniomycetes</taxon>
        <taxon>Pucciniales</taxon>
        <taxon>Sphaerophragmiaceae</taxon>
        <taxon>Austropuccinia</taxon>
    </lineage>
</organism>
<reference evidence="5" key="1">
    <citation type="submission" date="2021-03" db="EMBL/GenBank/DDBJ databases">
        <title>Draft genome sequence of rust myrtle Austropuccinia psidii MF-1, a brazilian biotype.</title>
        <authorList>
            <person name="Quecine M.C."/>
            <person name="Pachon D.M.R."/>
            <person name="Bonatelli M.L."/>
            <person name="Correr F.H."/>
            <person name="Franceschini L.M."/>
            <person name="Leite T.F."/>
            <person name="Margarido G.R.A."/>
            <person name="Almeida C.A."/>
            <person name="Ferrarezi J.A."/>
            <person name="Labate C.A."/>
        </authorList>
    </citation>
    <scope>NUCLEOTIDE SEQUENCE</scope>
    <source>
        <strain evidence="5">MF-1</strain>
    </source>
</reference>
<evidence type="ECO:0000256" key="3">
    <source>
        <dbReference type="ARBA" id="ARBA00024947"/>
    </source>
</evidence>
<dbReference type="GO" id="GO:0005739">
    <property type="term" value="C:mitochondrion"/>
    <property type="evidence" value="ECO:0007669"/>
    <property type="project" value="TreeGrafter"/>
</dbReference>
<gene>
    <name evidence="5" type="ORF">O181_096627</name>
</gene>
<dbReference type="GO" id="GO:0048039">
    <property type="term" value="F:ubiquinone binding"/>
    <property type="evidence" value="ECO:0007669"/>
    <property type="project" value="InterPro"/>
</dbReference>
<evidence type="ECO:0000313" key="6">
    <source>
        <dbReference type="Proteomes" id="UP000765509"/>
    </source>
</evidence>
<dbReference type="AlphaFoldDB" id="A0A9Q3PDP0"/>
<comment type="caution">
    <text evidence="5">The sequence shown here is derived from an EMBL/GenBank/DDBJ whole genome shotgun (WGS) entry which is preliminary data.</text>
</comment>
<dbReference type="Proteomes" id="UP000765509">
    <property type="component" value="Unassembled WGS sequence"/>
</dbReference>
<proteinExistence type="inferred from homology"/>
<dbReference type="InterPro" id="IPR044996">
    <property type="entry name" value="COQ10-like"/>
</dbReference>
<comment type="similarity">
    <text evidence="1">Belongs to the COQ10 family.</text>
</comment>
<protein>
    <recommendedName>
        <fullName evidence="4">Coenzyme Q-binding protein COQ10 START domain-containing protein</fullName>
    </recommendedName>
</protein>
<dbReference type="SUPFAM" id="SSF55961">
    <property type="entry name" value="Bet v1-like"/>
    <property type="match status" value="1"/>
</dbReference>
<name>A0A9Q3PDP0_9BASI</name>
<keyword evidence="6" id="KW-1185">Reference proteome</keyword>
<dbReference type="PANTHER" id="PTHR12901:SF10">
    <property type="entry name" value="COENZYME Q-BINDING PROTEIN COQ10, MITOCHONDRIAL"/>
    <property type="match status" value="1"/>
</dbReference>
<feature type="domain" description="Coenzyme Q-binding protein COQ10 START" evidence="4">
    <location>
        <begin position="36"/>
        <end position="173"/>
    </location>
</feature>
<evidence type="ECO:0000259" key="4">
    <source>
        <dbReference type="Pfam" id="PF03364"/>
    </source>
</evidence>
<dbReference type="InterPro" id="IPR005031">
    <property type="entry name" value="COQ10_START"/>
</dbReference>
<dbReference type="GO" id="GO:0045333">
    <property type="term" value="P:cellular respiration"/>
    <property type="evidence" value="ECO:0007669"/>
    <property type="project" value="InterPro"/>
</dbReference>
<sequence length="203" mass="23305">MRRIPNLGPWSLSRTYLRKFSVSLLSPGTHRLVKELPYQQAQIYSVIVDVGAYPEFIPYCLSTQILRRATKQINNIDGLSAQAKDERDCEEMDVITRVGYKGFQTDYWSHVICVPLNSVQVIARPSSTFSHLKTTWFLSPSKSDSNSNPSSDYTQVTLDLTFKFKNPLHEYLLTDDLIWKKFSTTTIQAFESRLLKIFGSQHS</sequence>
<evidence type="ECO:0000313" key="5">
    <source>
        <dbReference type="EMBL" id="MBW0556912.1"/>
    </source>
</evidence>
<dbReference type="EMBL" id="AVOT02064519">
    <property type="protein sequence ID" value="MBW0556912.1"/>
    <property type="molecule type" value="Genomic_DNA"/>
</dbReference>